<evidence type="ECO:0000313" key="3">
    <source>
        <dbReference type="Proteomes" id="UP001295423"/>
    </source>
</evidence>
<protein>
    <submittedName>
        <fullName evidence="2">Uncharacterized protein</fullName>
    </submittedName>
</protein>
<dbReference type="EMBL" id="CAKOGP040001740">
    <property type="protein sequence ID" value="CAJ1948086.1"/>
    <property type="molecule type" value="Genomic_DNA"/>
</dbReference>
<name>A0AAD2JGG8_9STRA</name>
<dbReference type="AlphaFoldDB" id="A0AAD2JGG8"/>
<proteinExistence type="predicted"/>
<gene>
    <name evidence="2" type="ORF">CYCCA115_LOCUS11450</name>
</gene>
<comment type="caution">
    <text evidence="2">The sequence shown here is derived from an EMBL/GenBank/DDBJ whole genome shotgun (WGS) entry which is preliminary data.</text>
</comment>
<organism evidence="2 3">
    <name type="scientific">Cylindrotheca closterium</name>
    <dbReference type="NCBI Taxonomy" id="2856"/>
    <lineage>
        <taxon>Eukaryota</taxon>
        <taxon>Sar</taxon>
        <taxon>Stramenopiles</taxon>
        <taxon>Ochrophyta</taxon>
        <taxon>Bacillariophyta</taxon>
        <taxon>Bacillariophyceae</taxon>
        <taxon>Bacillariophycidae</taxon>
        <taxon>Bacillariales</taxon>
        <taxon>Bacillariaceae</taxon>
        <taxon>Cylindrotheca</taxon>
    </lineage>
</organism>
<evidence type="ECO:0000313" key="2">
    <source>
        <dbReference type="EMBL" id="CAJ1948086.1"/>
    </source>
</evidence>
<evidence type="ECO:0000256" key="1">
    <source>
        <dbReference type="SAM" id="MobiDB-lite"/>
    </source>
</evidence>
<feature type="compositionally biased region" description="Polar residues" evidence="1">
    <location>
        <begin position="521"/>
        <end position="537"/>
    </location>
</feature>
<feature type="region of interest" description="Disordered" evidence="1">
    <location>
        <begin position="121"/>
        <end position="145"/>
    </location>
</feature>
<sequence length="1027" mass="113061">MRFPSFSAIKSLPTDADYNALLKNGFHGSSSMPDCANAVTSALGLMFFDPQGKLSTVTISKKVILDNGMSAGTFASLRDDLAQAIPVTIDPNELPKRVIGVGNNGRAVSCCVPLLKDTQYHPSNAKNADDADLKTSTSPSNRQPSVRSRFSALLFQYISSFNSKVDALSQAHADVDAEPSVPTGTVRPIDHASIIKEAILASKTTTTNDPASEAQERVLLSWHILFGHFVTHPDGSVEYVLADCRSTAWKTILKAKPQLALRFFHEAFEQSIKGLQPTRNAYHALFDWDVHRVQAAGMAAIQGASFTTRSLVMNQFDALSCFSLLQFLFSDRTDKDLASHINEDEEGCMQEDMGEHVTKRASKKTKLYSKGRCASVADIKSTISNVAQLAAFATDNFSMSNNTPFILELFDTVMVALSLPDAVQWQHVIDLTDVAVHILHDLQTAFQVIASEAKDFTLHAEARPLGTIQRAELFSGARAQTQLLLDKIDEGLQNCRRPNYPRTSALSALISSTKAPDASPSGKQSSESLTSKQDTVTSPAKKPKPSSEESSTRGMLICTSTGRRCPTKKGRSTGGCTNLVLLASRSPPRPGSNRLQTSNGLLGKNYALFISFSLMVDCCYPHQVAAASVSTLTRQVNYYSSCSAPTSHSVDPQDECALQDYAPTRTVFDELDPADMLVAERFRHILEQGARVTPTFTRSEQSQFLRDLQSRTALAVESPYGKDSKDSNDRCFKTESTFRHTFVFLYKSGYLDTTTGDRLGKAFSGALLLCLLLKGHEFVDFRPLRSVLPSDTPMGQVMHCWSRMFTACLLHYNLDVATAVRYVGNIHTGAHCDWNALEPELRAASVDDGLVADLRRVLVDGCPNYVNATSSERNRRSFAKYGNHDLVYTNVKKTQKAVQKDFSRSHSLVGNPLLTSFLPDTQQIPKGLGVVPGKSDRQICDGTFRPLLESIAPNDMTTKDTEHKVEFPKSLWNHLAYIYNARISYKSEELYLGDDDVLGAFRHGKWNPNVIGMHTFSIFGFLFFALV</sequence>
<accession>A0AAD2JGG8</accession>
<dbReference type="Proteomes" id="UP001295423">
    <property type="component" value="Unassembled WGS sequence"/>
</dbReference>
<keyword evidence="3" id="KW-1185">Reference proteome</keyword>
<feature type="compositionally biased region" description="Polar residues" evidence="1">
    <location>
        <begin position="134"/>
        <end position="145"/>
    </location>
</feature>
<reference evidence="2" key="1">
    <citation type="submission" date="2023-08" db="EMBL/GenBank/DDBJ databases">
        <authorList>
            <person name="Audoor S."/>
            <person name="Bilcke G."/>
        </authorList>
    </citation>
    <scope>NUCLEOTIDE SEQUENCE</scope>
</reference>
<feature type="region of interest" description="Disordered" evidence="1">
    <location>
        <begin position="510"/>
        <end position="555"/>
    </location>
</feature>